<organism evidence="1 2">
    <name type="scientific">Chitinophaga skermanii</name>
    <dbReference type="NCBI Taxonomy" id="331697"/>
    <lineage>
        <taxon>Bacteria</taxon>
        <taxon>Pseudomonadati</taxon>
        <taxon>Bacteroidota</taxon>
        <taxon>Chitinophagia</taxon>
        <taxon>Chitinophagales</taxon>
        <taxon>Chitinophagaceae</taxon>
        <taxon>Chitinophaga</taxon>
    </lineage>
</organism>
<protein>
    <recommendedName>
        <fullName evidence="3">Lipoprotein</fullName>
    </recommendedName>
</protein>
<reference evidence="1 2" key="1">
    <citation type="submission" date="2018-06" db="EMBL/GenBank/DDBJ databases">
        <title>Genomic Encyclopedia of Archaeal and Bacterial Type Strains, Phase II (KMG-II): from individual species to whole genera.</title>
        <authorList>
            <person name="Goeker M."/>
        </authorList>
    </citation>
    <scope>NUCLEOTIDE SEQUENCE [LARGE SCALE GENOMIC DNA]</scope>
    <source>
        <strain evidence="1 2">DSM 23857</strain>
    </source>
</reference>
<sequence>MKRLFYLVPTLVVLIISLLASCKKEHAITPIQDKSADEIAKDSYIHRTQLKIAEQKSLLITQRKSSEFARDTNFYVGAGSDLYVVNLDFRTTEITKAVETNGDTTLVYTTQFRGGSQISGKPLKGGLLSIQKPNGDYLDILLNEVKTTWPMTPDTSIEVLSLHGAKAGYYKVRNGIIDEIHAYDPMFSPIINPNDPYPQETGSVRAWLNCTGSCMVTAAAVCTGYYSTCLTTLIAGGAPVVVGAAVTVTAACGIYCSKQL</sequence>
<proteinExistence type="predicted"/>
<keyword evidence="2" id="KW-1185">Reference proteome</keyword>
<name>A0A327Q5V8_9BACT</name>
<dbReference type="AlphaFoldDB" id="A0A327Q5V8"/>
<gene>
    <name evidence="1" type="ORF">LX64_04381</name>
</gene>
<dbReference type="Proteomes" id="UP000249547">
    <property type="component" value="Unassembled WGS sequence"/>
</dbReference>
<dbReference type="OrthoDB" id="9774205at2"/>
<evidence type="ECO:0008006" key="3">
    <source>
        <dbReference type="Google" id="ProtNLM"/>
    </source>
</evidence>
<comment type="caution">
    <text evidence="1">The sequence shown here is derived from an EMBL/GenBank/DDBJ whole genome shotgun (WGS) entry which is preliminary data.</text>
</comment>
<evidence type="ECO:0000313" key="2">
    <source>
        <dbReference type="Proteomes" id="UP000249547"/>
    </source>
</evidence>
<dbReference type="RefSeq" id="WP_111599781.1">
    <property type="nucleotide sequence ID" value="NZ_QLLL01000009.1"/>
</dbReference>
<dbReference type="EMBL" id="QLLL01000009">
    <property type="protein sequence ID" value="RAI99828.1"/>
    <property type="molecule type" value="Genomic_DNA"/>
</dbReference>
<dbReference type="PROSITE" id="PS51257">
    <property type="entry name" value="PROKAR_LIPOPROTEIN"/>
    <property type="match status" value="1"/>
</dbReference>
<accession>A0A327Q5V8</accession>
<evidence type="ECO:0000313" key="1">
    <source>
        <dbReference type="EMBL" id="RAI99828.1"/>
    </source>
</evidence>